<organism evidence="1 2">
    <name type="scientific">Solidesulfovibrio aerotolerans</name>
    <dbReference type="NCBI Taxonomy" id="295255"/>
    <lineage>
        <taxon>Bacteria</taxon>
        <taxon>Pseudomonadati</taxon>
        <taxon>Thermodesulfobacteriota</taxon>
        <taxon>Desulfovibrionia</taxon>
        <taxon>Desulfovibrionales</taxon>
        <taxon>Desulfovibrionaceae</taxon>
        <taxon>Solidesulfovibrio</taxon>
    </lineage>
</organism>
<comment type="caution">
    <text evidence="1">The sequence shown here is derived from an EMBL/GenBank/DDBJ whole genome shotgun (WGS) entry which is preliminary data.</text>
</comment>
<dbReference type="AlphaFoldDB" id="A0A7C9IN32"/>
<name>A0A7C9IN32_9BACT</name>
<reference evidence="1 2" key="1">
    <citation type="submission" date="2020-01" db="EMBL/GenBank/DDBJ databases">
        <title>Genome sequence of Desulfovibrio aerotolerans DSM 16695(T).</title>
        <authorList>
            <person name="Karnachuk O."/>
            <person name="Avakyan M."/>
            <person name="Mardanov A."/>
            <person name="Kadnikov V."/>
            <person name="Ravin N."/>
        </authorList>
    </citation>
    <scope>NUCLEOTIDE SEQUENCE [LARGE SCALE GENOMIC DNA]</scope>
    <source>
        <strain evidence="1 2">DSM 16695</strain>
    </source>
</reference>
<dbReference type="Proteomes" id="UP000482487">
    <property type="component" value="Unassembled WGS sequence"/>
</dbReference>
<keyword evidence="2" id="KW-1185">Reference proteome</keyword>
<dbReference type="RefSeq" id="WP_160962442.1">
    <property type="nucleotide sequence ID" value="NZ_WVUD01000032.1"/>
</dbReference>
<sequence>MKNTADIIARKLLEYKMPKVVNLDSYRSEVEFLSANNLGPTALDDMVSQGYDVSHAAYVFTMNFTSVLSEQMASLKEAKKLFKILNDATEEYIPQGPPISPLTNSYFSLWACFDLVFGGGQVTIGNCALAFAEKAKIGRWLCDTLLFLSVSRMGFYVHCGKDGDFVKLREIGTQEILYCHVPVDYKGKKGELWFVRLAPAVFSPDKYFVVLTTPYIVVGYSESDYLSSFQREFERTKLSVKKLDEETFLADYYKFGSSRMHWNEYIFCAYTSHTKDAIFLTGVPDLKETLPHA</sequence>
<accession>A0A7C9IN32</accession>
<dbReference type="OrthoDB" id="7069097at2"/>
<evidence type="ECO:0000313" key="2">
    <source>
        <dbReference type="Proteomes" id="UP000482487"/>
    </source>
</evidence>
<proteinExistence type="predicted"/>
<gene>
    <name evidence="1" type="ORF">GTA51_14955</name>
</gene>
<dbReference type="EMBL" id="WVUD01000032">
    <property type="protein sequence ID" value="MYL84424.1"/>
    <property type="molecule type" value="Genomic_DNA"/>
</dbReference>
<protein>
    <submittedName>
        <fullName evidence="1">Uncharacterized protein</fullName>
    </submittedName>
</protein>
<evidence type="ECO:0000313" key="1">
    <source>
        <dbReference type="EMBL" id="MYL84424.1"/>
    </source>
</evidence>